<dbReference type="InterPro" id="IPR050066">
    <property type="entry name" value="UvrABC_protein_C"/>
</dbReference>
<keyword evidence="5" id="KW-0234">DNA repair</keyword>
<keyword evidence="4" id="KW-0267">Excision nuclease</keyword>
<gene>
    <name evidence="11" type="ORF">C6P61_12405</name>
</gene>
<keyword evidence="11" id="KW-0255">Endonuclease</keyword>
<dbReference type="GO" id="GO:0009380">
    <property type="term" value="C:excinuclease repair complex"/>
    <property type="evidence" value="ECO:0007669"/>
    <property type="project" value="TreeGrafter"/>
</dbReference>
<dbReference type="GO" id="GO:0004519">
    <property type="term" value="F:endonuclease activity"/>
    <property type="evidence" value="ECO:0007669"/>
    <property type="project" value="UniProtKB-KW"/>
</dbReference>
<dbReference type="PANTHER" id="PTHR30562">
    <property type="entry name" value="UVRC/OXIDOREDUCTASE"/>
    <property type="match status" value="1"/>
</dbReference>
<evidence type="ECO:0000313" key="12">
    <source>
        <dbReference type="Proteomes" id="UP000238326"/>
    </source>
</evidence>
<proteinExistence type="predicted"/>
<feature type="domain" description="GIY-YIG" evidence="10">
    <location>
        <begin position="32"/>
        <end position="107"/>
    </location>
</feature>
<keyword evidence="2" id="KW-0228">DNA excision</keyword>
<evidence type="ECO:0000259" key="10">
    <source>
        <dbReference type="PROSITE" id="PS50164"/>
    </source>
</evidence>
<dbReference type="GO" id="GO:0016787">
    <property type="term" value="F:hydrolase activity"/>
    <property type="evidence" value="ECO:0007669"/>
    <property type="project" value="UniProtKB-KW"/>
</dbReference>
<comment type="caution">
    <text evidence="11">The sequence shown here is derived from an EMBL/GenBank/DDBJ whole genome shotgun (WGS) entry which is preliminary data.</text>
</comment>
<dbReference type="GO" id="GO:0006289">
    <property type="term" value="P:nucleotide-excision repair"/>
    <property type="evidence" value="ECO:0007669"/>
    <property type="project" value="InterPro"/>
</dbReference>
<keyword evidence="1" id="KW-0227">DNA damage</keyword>
<sequence>MQLPRRRRADFEAGREFQYPEHLREQAAGAPAAPGVYTFHGQPGDLPLYIGKSVNLRARLLSHLRNPDEDRMLRQTRAISFERTAGEIGALLLEAQQIKQQQPLFNQKLRRNKQLCALRLASDGRPEVVHSKDIDFALTPELFGLYASRHAALEGLRALADEHRLCYAVLGLEKPAGGRGCFRSMLKQCAGVCCGRESEAEHRARLLSALDGLRIACWPYSGAIGLVERWPADPTMTVAGEAGLKPETAGPADAMLQIHVVRNWCYLGSVSQLEQARALAQVAAGFDADGYKVLCRPLLTGQAEILPLQA</sequence>
<dbReference type="RefSeq" id="WP_105730242.1">
    <property type="nucleotide sequence ID" value="NZ_PVLR01000036.1"/>
</dbReference>
<keyword evidence="3" id="KW-0378">Hydrolase</keyword>
<dbReference type="Proteomes" id="UP000238326">
    <property type="component" value="Unassembled WGS sequence"/>
</dbReference>
<accession>A0A2S9KCP3</accession>
<evidence type="ECO:0000256" key="3">
    <source>
        <dbReference type="ARBA" id="ARBA00022801"/>
    </source>
</evidence>
<evidence type="ECO:0000256" key="9">
    <source>
        <dbReference type="ARBA" id="ARBA00042732"/>
    </source>
</evidence>
<evidence type="ECO:0000256" key="1">
    <source>
        <dbReference type="ARBA" id="ARBA00022763"/>
    </source>
</evidence>
<keyword evidence="11" id="KW-0540">Nuclease</keyword>
<dbReference type="Gene3D" id="3.40.1440.10">
    <property type="entry name" value="GIY-YIG endonuclease"/>
    <property type="match status" value="1"/>
</dbReference>
<dbReference type="CDD" id="cd10434">
    <property type="entry name" value="GIY-YIG_UvrC_Cho"/>
    <property type="match status" value="1"/>
</dbReference>
<evidence type="ECO:0000313" key="11">
    <source>
        <dbReference type="EMBL" id="PRD68184.1"/>
    </source>
</evidence>
<dbReference type="EMBL" id="PVLR01000036">
    <property type="protein sequence ID" value="PRD68184.1"/>
    <property type="molecule type" value="Genomic_DNA"/>
</dbReference>
<dbReference type="SUPFAM" id="SSF82771">
    <property type="entry name" value="GIY-YIG endonuclease"/>
    <property type="match status" value="1"/>
</dbReference>
<evidence type="ECO:0000256" key="8">
    <source>
        <dbReference type="ARBA" id="ARBA00042138"/>
    </source>
</evidence>
<dbReference type="SMART" id="SM00465">
    <property type="entry name" value="GIYc"/>
    <property type="match status" value="1"/>
</dbReference>
<evidence type="ECO:0000256" key="4">
    <source>
        <dbReference type="ARBA" id="ARBA00022881"/>
    </source>
</evidence>
<dbReference type="InterPro" id="IPR047296">
    <property type="entry name" value="GIY-YIG_UvrC_Cho"/>
</dbReference>
<evidence type="ECO:0000256" key="2">
    <source>
        <dbReference type="ARBA" id="ARBA00022769"/>
    </source>
</evidence>
<dbReference type="AlphaFoldDB" id="A0A2S9KCP3"/>
<keyword evidence="12" id="KW-1185">Reference proteome</keyword>
<dbReference type="InterPro" id="IPR035901">
    <property type="entry name" value="GIY-YIG_endonuc_sf"/>
</dbReference>
<dbReference type="PANTHER" id="PTHR30562:SF10">
    <property type="entry name" value="EXCINUCLEASE CHO"/>
    <property type="match status" value="1"/>
</dbReference>
<dbReference type="OrthoDB" id="9803913at2"/>
<reference evidence="11 12" key="1">
    <citation type="submission" date="2018-03" db="EMBL/GenBank/DDBJ databases">
        <title>Comparative genomics illustrates the genes involved in a hyperalkaliphilic mechanisms of Serpentinomonas isolated from highly-alkaline calcium-rich serpentinized springs.</title>
        <authorList>
            <person name="Suzuki S."/>
            <person name="Ishii S."/>
            <person name="Walworth N."/>
            <person name="Bird L."/>
            <person name="Kuenen J.G."/>
            <person name="Nealson K.H."/>
        </authorList>
    </citation>
    <scope>NUCLEOTIDE SEQUENCE [LARGE SCALE GENOMIC DNA]</scope>
    <source>
        <strain evidence="11 12">83</strain>
    </source>
</reference>
<dbReference type="PROSITE" id="PS50164">
    <property type="entry name" value="GIY_YIG"/>
    <property type="match status" value="1"/>
</dbReference>
<evidence type="ECO:0000256" key="6">
    <source>
        <dbReference type="ARBA" id="ARBA00023236"/>
    </source>
</evidence>
<dbReference type="GO" id="GO:0009432">
    <property type="term" value="P:SOS response"/>
    <property type="evidence" value="ECO:0007669"/>
    <property type="project" value="UniProtKB-KW"/>
</dbReference>
<evidence type="ECO:0000256" key="5">
    <source>
        <dbReference type="ARBA" id="ARBA00023204"/>
    </source>
</evidence>
<protein>
    <recommendedName>
        <fullName evidence="7">Excinuclease cho</fullName>
    </recommendedName>
    <alternativeName>
        <fullName evidence="9">Endonuclease cho</fullName>
    </alternativeName>
    <alternativeName>
        <fullName evidence="8">UvrC homolog protein</fullName>
    </alternativeName>
</protein>
<evidence type="ECO:0000256" key="7">
    <source>
        <dbReference type="ARBA" id="ARBA00040756"/>
    </source>
</evidence>
<dbReference type="InterPro" id="IPR000305">
    <property type="entry name" value="GIY-YIG_endonuc"/>
</dbReference>
<name>A0A2S9KCP3_9BURK</name>
<organism evidence="11 12">
    <name type="scientific">Malikia spinosa</name>
    <dbReference type="NCBI Taxonomy" id="86180"/>
    <lineage>
        <taxon>Bacteria</taxon>
        <taxon>Pseudomonadati</taxon>
        <taxon>Pseudomonadota</taxon>
        <taxon>Betaproteobacteria</taxon>
        <taxon>Burkholderiales</taxon>
        <taxon>Comamonadaceae</taxon>
        <taxon>Malikia</taxon>
    </lineage>
</organism>
<keyword evidence="6" id="KW-0742">SOS response</keyword>